<sequence length="107" mass="12543">MPAEIWNDIVSYLSLAKCYELVSTSRRITPFLRARIGAILKQVQEMSPIEKLLQLQHVDFYEKRFVMSSIIKNLSKEEVQSVMDDGRWGELDLKLQANLEYHQDLLE</sequence>
<evidence type="ECO:0000313" key="1">
    <source>
        <dbReference type="Proteomes" id="UP000887574"/>
    </source>
</evidence>
<protein>
    <submittedName>
        <fullName evidence="2">F-box domain-containing protein</fullName>
    </submittedName>
</protein>
<dbReference type="WBParaSite" id="jg18058">
    <property type="protein sequence ID" value="jg18058"/>
    <property type="gene ID" value="jg18058"/>
</dbReference>
<keyword evidence="1" id="KW-1185">Reference proteome</keyword>
<proteinExistence type="predicted"/>
<accession>A0A915DB58</accession>
<evidence type="ECO:0000313" key="2">
    <source>
        <dbReference type="WBParaSite" id="jg18058"/>
    </source>
</evidence>
<reference evidence="2" key="1">
    <citation type="submission" date="2022-11" db="UniProtKB">
        <authorList>
            <consortium name="WormBaseParasite"/>
        </authorList>
    </citation>
    <scope>IDENTIFICATION</scope>
</reference>
<dbReference type="Proteomes" id="UP000887574">
    <property type="component" value="Unplaced"/>
</dbReference>
<dbReference type="AlphaFoldDB" id="A0A915DB58"/>
<name>A0A915DB58_9BILA</name>
<organism evidence="1 2">
    <name type="scientific">Ditylenchus dipsaci</name>
    <dbReference type="NCBI Taxonomy" id="166011"/>
    <lineage>
        <taxon>Eukaryota</taxon>
        <taxon>Metazoa</taxon>
        <taxon>Ecdysozoa</taxon>
        <taxon>Nematoda</taxon>
        <taxon>Chromadorea</taxon>
        <taxon>Rhabditida</taxon>
        <taxon>Tylenchina</taxon>
        <taxon>Tylenchomorpha</taxon>
        <taxon>Sphaerularioidea</taxon>
        <taxon>Anguinidae</taxon>
        <taxon>Anguininae</taxon>
        <taxon>Ditylenchus</taxon>
    </lineage>
</organism>